<dbReference type="GO" id="GO:0016757">
    <property type="term" value="F:glycosyltransferase activity"/>
    <property type="evidence" value="ECO:0007669"/>
    <property type="project" value="InterPro"/>
</dbReference>
<dbReference type="Pfam" id="PF00534">
    <property type="entry name" value="Glycos_transf_1"/>
    <property type="match status" value="1"/>
</dbReference>
<proteinExistence type="predicted"/>
<gene>
    <name evidence="2" type="ORF">G0Q06_07605</name>
</gene>
<keyword evidence="2" id="KW-0808">Transferase</keyword>
<dbReference type="PANTHER" id="PTHR45947:SF3">
    <property type="entry name" value="SULFOQUINOVOSYL TRANSFERASE SQD2"/>
    <property type="match status" value="1"/>
</dbReference>
<dbReference type="InterPro" id="IPR050194">
    <property type="entry name" value="Glycosyltransferase_grp1"/>
</dbReference>
<reference evidence="2 3" key="1">
    <citation type="submission" date="2020-02" db="EMBL/GenBank/DDBJ databases">
        <title>Albibacoteraceae fam. nov., the first described family within the subdivision 4 Verrucomicrobia.</title>
        <authorList>
            <person name="Xi F."/>
        </authorList>
    </citation>
    <scope>NUCLEOTIDE SEQUENCE [LARGE SCALE GENOMIC DNA]</scope>
    <source>
        <strain evidence="2 3">CK1056</strain>
    </source>
</reference>
<protein>
    <submittedName>
        <fullName evidence="2">Glycosyltransferase family 4 protein</fullName>
    </submittedName>
</protein>
<dbReference type="EMBL" id="JAAGNX010000002">
    <property type="protein sequence ID" value="NDV62309.1"/>
    <property type="molecule type" value="Genomic_DNA"/>
</dbReference>
<accession>A0A6B2M278</accession>
<keyword evidence="3" id="KW-1185">Reference proteome</keyword>
<dbReference type="AlphaFoldDB" id="A0A6B2M278"/>
<name>A0A6B2M278_9BACT</name>
<evidence type="ECO:0000313" key="2">
    <source>
        <dbReference type="EMBL" id="NDV62309.1"/>
    </source>
</evidence>
<organism evidence="2 3">
    <name type="scientific">Oceanipulchritudo coccoides</name>
    <dbReference type="NCBI Taxonomy" id="2706888"/>
    <lineage>
        <taxon>Bacteria</taxon>
        <taxon>Pseudomonadati</taxon>
        <taxon>Verrucomicrobiota</taxon>
        <taxon>Opitutia</taxon>
        <taxon>Puniceicoccales</taxon>
        <taxon>Oceanipulchritudinaceae</taxon>
        <taxon>Oceanipulchritudo</taxon>
    </lineage>
</organism>
<dbReference type="CDD" id="cd03801">
    <property type="entry name" value="GT4_PimA-like"/>
    <property type="match status" value="1"/>
</dbReference>
<dbReference type="Proteomes" id="UP000478417">
    <property type="component" value="Unassembled WGS sequence"/>
</dbReference>
<feature type="domain" description="Glycosyl transferase family 1" evidence="1">
    <location>
        <begin position="147"/>
        <end position="298"/>
    </location>
</feature>
<evidence type="ECO:0000313" key="3">
    <source>
        <dbReference type="Proteomes" id="UP000478417"/>
    </source>
</evidence>
<sequence length="333" mass="37792">MGKETVFTADLGSTDKLYGWKASSESERHFVLSEKPVDERDIRGRARAFRSIIKDKSITQIAVAGYAHPEYFIFLILARMAGCRIVMFAESWYGSQALKNFFKGLFLKILADVFFVSGERSRQHFIKQLGIPARRILCKYSVVDNQHFSRKGSHSREPVILCVARFSPEKNLSCLIEAFQKSRLAEGYKLRIIGGGPDRKLLEAIVDERRRVELLDWVEYADLPDQYGQARFFILPSIFEPWGLVINEAMAGGLPIIASDACGCVPDLVTRSNGFVFPADDKEELTRLLDQIAELKESDWEKLSTASTNIISGYRCEDWAEQLRKGFLKDADN</sequence>
<dbReference type="InterPro" id="IPR001296">
    <property type="entry name" value="Glyco_trans_1"/>
</dbReference>
<evidence type="ECO:0000259" key="1">
    <source>
        <dbReference type="Pfam" id="PF00534"/>
    </source>
</evidence>
<dbReference type="SUPFAM" id="SSF53756">
    <property type="entry name" value="UDP-Glycosyltransferase/glycogen phosphorylase"/>
    <property type="match status" value="1"/>
</dbReference>
<dbReference type="Gene3D" id="3.40.50.2000">
    <property type="entry name" value="Glycogen Phosphorylase B"/>
    <property type="match status" value="2"/>
</dbReference>
<dbReference type="PANTHER" id="PTHR45947">
    <property type="entry name" value="SULFOQUINOVOSYL TRANSFERASE SQD2"/>
    <property type="match status" value="1"/>
</dbReference>
<comment type="caution">
    <text evidence="2">The sequence shown here is derived from an EMBL/GenBank/DDBJ whole genome shotgun (WGS) entry which is preliminary data.</text>
</comment>
<dbReference type="RefSeq" id="WP_163964085.1">
    <property type="nucleotide sequence ID" value="NZ_JAAGNX010000002.1"/>
</dbReference>